<feature type="transmembrane region" description="Helical" evidence="1">
    <location>
        <begin position="12"/>
        <end position="29"/>
    </location>
</feature>
<organism evidence="3 4">
    <name type="scientific">Cerrena zonata</name>
    <dbReference type="NCBI Taxonomy" id="2478898"/>
    <lineage>
        <taxon>Eukaryota</taxon>
        <taxon>Fungi</taxon>
        <taxon>Dikarya</taxon>
        <taxon>Basidiomycota</taxon>
        <taxon>Agaricomycotina</taxon>
        <taxon>Agaricomycetes</taxon>
        <taxon>Polyporales</taxon>
        <taxon>Cerrenaceae</taxon>
        <taxon>Cerrena</taxon>
    </lineage>
</organism>
<name>A0AAW0FV24_9APHY</name>
<dbReference type="EMBL" id="JASBNA010000020">
    <property type="protein sequence ID" value="KAK7685433.1"/>
    <property type="molecule type" value="Genomic_DNA"/>
</dbReference>
<evidence type="ECO:0000256" key="1">
    <source>
        <dbReference type="SAM" id="Phobius"/>
    </source>
</evidence>
<evidence type="ECO:0000259" key="2">
    <source>
        <dbReference type="Pfam" id="PF20151"/>
    </source>
</evidence>
<protein>
    <recommendedName>
        <fullName evidence="2">DUF6533 domain-containing protein</fullName>
    </recommendedName>
</protein>
<evidence type="ECO:0000313" key="3">
    <source>
        <dbReference type="EMBL" id="KAK7685433.1"/>
    </source>
</evidence>
<proteinExistence type="predicted"/>
<keyword evidence="1" id="KW-1133">Transmembrane helix</keyword>
<dbReference type="Pfam" id="PF20151">
    <property type="entry name" value="DUF6533"/>
    <property type="match status" value="1"/>
</dbReference>
<evidence type="ECO:0000313" key="4">
    <source>
        <dbReference type="Proteomes" id="UP001385951"/>
    </source>
</evidence>
<reference evidence="3 4" key="1">
    <citation type="submission" date="2022-09" db="EMBL/GenBank/DDBJ databases">
        <authorList>
            <person name="Palmer J.M."/>
        </authorList>
    </citation>
    <scope>NUCLEOTIDE SEQUENCE [LARGE SCALE GENOMIC DNA]</scope>
    <source>
        <strain evidence="3 4">DSM 7382</strain>
    </source>
</reference>
<feature type="transmembrane region" description="Helical" evidence="1">
    <location>
        <begin position="49"/>
        <end position="67"/>
    </location>
</feature>
<dbReference type="AlphaFoldDB" id="A0AAW0FV24"/>
<dbReference type="Proteomes" id="UP001385951">
    <property type="component" value="Unassembled WGS sequence"/>
</dbReference>
<comment type="caution">
    <text evidence="3">The sequence shown here is derived from an EMBL/GenBank/DDBJ whole genome shotgun (WGS) entry which is preliminary data.</text>
</comment>
<sequence>MSIMIEAETHDLQFYIQWSSLALLFYDYALTLPMEIKYIWCLRYKHCTILYVLCRYALLANVLYLLAITGKLSTRCVPFDSPRTCLNVVTSKHRCNNIYQLVAGS</sequence>
<feature type="domain" description="DUF6533" evidence="2">
    <location>
        <begin position="15"/>
        <end position="59"/>
    </location>
</feature>
<accession>A0AAW0FV24</accession>
<keyword evidence="1" id="KW-0472">Membrane</keyword>
<keyword evidence="4" id="KW-1185">Reference proteome</keyword>
<dbReference type="InterPro" id="IPR045340">
    <property type="entry name" value="DUF6533"/>
</dbReference>
<keyword evidence="1" id="KW-0812">Transmembrane</keyword>
<gene>
    <name evidence="3" type="ORF">QCA50_011296</name>
</gene>